<gene>
    <name evidence="1" type="ORF">F2P81_005297</name>
</gene>
<name>A0A6A4T988_SCOMX</name>
<evidence type="ECO:0000313" key="1">
    <source>
        <dbReference type="EMBL" id="KAF0041765.1"/>
    </source>
</evidence>
<comment type="caution">
    <text evidence="1">The sequence shown here is derived from an EMBL/GenBank/DDBJ whole genome shotgun (WGS) entry which is preliminary data.</text>
</comment>
<organism evidence="1 2">
    <name type="scientific">Scophthalmus maximus</name>
    <name type="common">Turbot</name>
    <name type="synonym">Psetta maxima</name>
    <dbReference type="NCBI Taxonomy" id="52904"/>
    <lineage>
        <taxon>Eukaryota</taxon>
        <taxon>Metazoa</taxon>
        <taxon>Chordata</taxon>
        <taxon>Craniata</taxon>
        <taxon>Vertebrata</taxon>
        <taxon>Euteleostomi</taxon>
        <taxon>Actinopterygii</taxon>
        <taxon>Neopterygii</taxon>
        <taxon>Teleostei</taxon>
        <taxon>Neoteleostei</taxon>
        <taxon>Acanthomorphata</taxon>
        <taxon>Carangaria</taxon>
        <taxon>Pleuronectiformes</taxon>
        <taxon>Pleuronectoidei</taxon>
        <taxon>Scophthalmidae</taxon>
        <taxon>Scophthalmus</taxon>
    </lineage>
</organism>
<proteinExistence type="predicted"/>
<dbReference type="EMBL" id="VEVO01000005">
    <property type="protein sequence ID" value="KAF0041765.1"/>
    <property type="molecule type" value="Genomic_DNA"/>
</dbReference>
<accession>A0A6A4T988</accession>
<dbReference type="AlphaFoldDB" id="A0A6A4T988"/>
<dbReference type="Proteomes" id="UP000438429">
    <property type="component" value="Unassembled WGS sequence"/>
</dbReference>
<evidence type="ECO:0000313" key="2">
    <source>
        <dbReference type="Proteomes" id="UP000438429"/>
    </source>
</evidence>
<sequence length="267" mass="30876">MSENCLGITLKYDLKPRGRLKIDDSFVWMTDHAGLRSTLLSQERLGRKTGRGSCRLRRRCATDGDTLSDHDNVSSQSVPPTTVNAGRMANCTVPVVYITRDELTLREKRSPCMVMRRGNALICIHILFEDILDLVLDVLVFFLLRFQFETLENPANESQRKTRRRRRMASDEAFVAFFHPHYLETARSTQIITRRSSSVMLDDRVENRDQRPKSRTLQTSQNVLQHCNMTCDIETDAVFKFRKPDVEESPLESLRLYYDLLDNCPAL</sequence>
<protein>
    <submittedName>
        <fullName evidence="1">Uncharacterized protein</fullName>
    </submittedName>
</protein>
<reference evidence="1 2" key="1">
    <citation type="submission" date="2019-06" db="EMBL/GenBank/DDBJ databases">
        <title>Draft genomes of female and male turbot (Scophthalmus maximus).</title>
        <authorList>
            <person name="Xu H."/>
            <person name="Xu X.-W."/>
            <person name="Shao C."/>
            <person name="Chen S."/>
        </authorList>
    </citation>
    <scope>NUCLEOTIDE SEQUENCE [LARGE SCALE GENOMIC DNA]</scope>
    <source>
        <strain evidence="1">Ysfricsl-2016a</strain>
        <tissue evidence="1">Blood</tissue>
    </source>
</reference>